<protein>
    <submittedName>
        <fullName evidence="1">Uncharacterized protein</fullName>
    </submittedName>
</protein>
<dbReference type="EMBL" id="CAJPIZ010002341">
    <property type="protein sequence ID" value="CAG2104894.1"/>
    <property type="molecule type" value="Genomic_DNA"/>
</dbReference>
<proteinExistence type="predicted"/>
<keyword evidence="2" id="KW-1185">Reference proteome</keyword>
<evidence type="ECO:0000313" key="2">
    <source>
        <dbReference type="Proteomes" id="UP000759131"/>
    </source>
</evidence>
<gene>
    <name evidence="1" type="ORF">OSB1V03_LOCUS4909</name>
</gene>
<organism evidence="1">
    <name type="scientific">Medioppia subpectinata</name>
    <dbReference type="NCBI Taxonomy" id="1979941"/>
    <lineage>
        <taxon>Eukaryota</taxon>
        <taxon>Metazoa</taxon>
        <taxon>Ecdysozoa</taxon>
        <taxon>Arthropoda</taxon>
        <taxon>Chelicerata</taxon>
        <taxon>Arachnida</taxon>
        <taxon>Acari</taxon>
        <taxon>Acariformes</taxon>
        <taxon>Sarcoptiformes</taxon>
        <taxon>Oribatida</taxon>
        <taxon>Brachypylina</taxon>
        <taxon>Oppioidea</taxon>
        <taxon>Oppiidae</taxon>
        <taxon>Medioppia</taxon>
    </lineage>
</organism>
<reference evidence="1" key="1">
    <citation type="submission" date="2020-11" db="EMBL/GenBank/DDBJ databases">
        <authorList>
            <person name="Tran Van P."/>
        </authorList>
    </citation>
    <scope>NUCLEOTIDE SEQUENCE</scope>
</reference>
<dbReference type="EMBL" id="OC856916">
    <property type="protein sequence ID" value="CAD7624464.1"/>
    <property type="molecule type" value="Genomic_DNA"/>
</dbReference>
<name>A0A7R9KJW1_9ACAR</name>
<sequence>WVCIQIRVYYRIDDTISTCVVQHLYSHLRHHSSPPIPNTGFQLNWRNCGPNYRIGIKSSGFDVNISRQSSGCVETKTFLQCHAICAQTYISANSGRYPNPGIPWKPSYYSV</sequence>
<feature type="non-terminal residue" evidence="1">
    <location>
        <position position="1"/>
    </location>
</feature>
<dbReference type="Proteomes" id="UP000759131">
    <property type="component" value="Unassembled WGS sequence"/>
</dbReference>
<dbReference type="AlphaFoldDB" id="A0A7R9KJW1"/>
<accession>A0A7R9KJW1</accession>
<evidence type="ECO:0000313" key="1">
    <source>
        <dbReference type="EMBL" id="CAD7624464.1"/>
    </source>
</evidence>